<dbReference type="Gene3D" id="3.30.160.60">
    <property type="entry name" value="Classic Zinc Finger"/>
    <property type="match status" value="9"/>
</dbReference>
<feature type="compositionally biased region" description="Basic and acidic residues" evidence="12">
    <location>
        <begin position="400"/>
        <end position="414"/>
    </location>
</feature>
<keyword evidence="8" id="KW-0805">Transcription regulation</keyword>
<dbReference type="InterPro" id="IPR013087">
    <property type="entry name" value="Znf_C2H2_type"/>
</dbReference>
<name>A0A7R9PJM7_TIMGE</name>
<feature type="region of interest" description="Disordered" evidence="12">
    <location>
        <begin position="307"/>
        <end position="328"/>
    </location>
</feature>
<dbReference type="GO" id="GO:0008270">
    <property type="term" value="F:zinc ion binding"/>
    <property type="evidence" value="ECO:0007669"/>
    <property type="project" value="UniProtKB-KW"/>
</dbReference>
<accession>A0A7R9PJM7</accession>
<feature type="domain" description="C2H2-type" evidence="13">
    <location>
        <begin position="1044"/>
        <end position="1067"/>
    </location>
</feature>
<evidence type="ECO:0000256" key="9">
    <source>
        <dbReference type="ARBA" id="ARBA00023163"/>
    </source>
</evidence>
<keyword evidence="5" id="KW-0677">Repeat</keyword>
<feature type="domain" description="C2H2-type" evidence="13">
    <location>
        <begin position="564"/>
        <end position="587"/>
    </location>
</feature>
<protein>
    <recommendedName>
        <fullName evidence="13">C2H2-type domain-containing protein</fullName>
    </recommendedName>
</protein>
<feature type="domain" description="C2H2-type" evidence="13">
    <location>
        <begin position="1127"/>
        <end position="1154"/>
    </location>
</feature>
<feature type="domain" description="C2H2-type" evidence="13">
    <location>
        <begin position="1183"/>
        <end position="1210"/>
    </location>
</feature>
<dbReference type="Gene3D" id="2.40.50.140">
    <property type="entry name" value="Nucleic acid-binding proteins"/>
    <property type="match status" value="1"/>
</dbReference>
<evidence type="ECO:0000256" key="12">
    <source>
        <dbReference type="SAM" id="MobiDB-lite"/>
    </source>
</evidence>
<dbReference type="PROSITE" id="PS00028">
    <property type="entry name" value="ZINC_FINGER_C2H2_1"/>
    <property type="match status" value="16"/>
</dbReference>
<proteinExistence type="inferred from homology"/>
<dbReference type="Pfam" id="PF00096">
    <property type="entry name" value="zf-C2H2"/>
    <property type="match status" value="2"/>
</dbReference>
<sequence>MEVKGTKVWYKPWTMLIGDVLLMPPHPTENSSFLFRGKPVKMVCVMGMVAGKDLRYTPARYLLKDDTGGIWVRVNHQSDTLAKQFSENEVLLQRISRESTDQQGDKTLDMSIFGDVNIVGERDEEYSQDAITLLNFMETRIVMATNRLVKEFQLGTVLKVQGWVLKSSSMISINSSRVAVVSNPKNEMEQIQRLAEIYQDYKRPLGANPPSHTKPLSSAPHCFICDEEIVGRGVPLLLGHTPYSRTGLPTKIGQLMGEGFMVVVSLEDMLCKRCAVLLNHLDKLEADLTIVRNALLAYLTVKYRLNDSEEETEESQQNGCRRQNDNDDNLYEEIDISEDVEDLDEHIEWLDDRVDEYQEVVVDQESLDGRAQDHLSEDSEGSKKMNVEIILDKSSQQRAKCSEPNKRSGEPHSLEAADIENIGNCEEFASFKCSMCDRRFENHKCIRRHVMEVHLSKWTCHFCDVSFTEEADFTSHTKTHLGNMSGRLKSSDEDHSPSSIDKNNCLSTATVKKAELTKTMVGRENVDISDAFEENFECNICEFASQDKRIFDDHLRKHVVLKLFKCKFCSKRFEANELVRQHVSDYHKPVSYECDTCPAAFEIENELIEHTKSHETLQLDQNKVGQGAVEVKGVENPNLITMPTSLTNFDVAGTEQTIQNNANSSEEIELLICSTCSITFVNKSMYSKHMKVHEGKNDDALTQQLDNSYANTAQERYTFVSDSQDNQEYVELELSFEEMLAKIEAGGHNASNQPDGSGKTIQVQSLNTSLKCVVCNLEFVDTSLLQEHQVSQGHLENVVLQDDTVTGGNDALHSVSLEVAESQQTSENQELETERTERGNDSSEEGYFDDSTNVVNIITCANGVLPDEALLQGGVKYVFDVGNGQQLIANSSDGIESFSDFCEVQIKTEHMDALSNLEAHSNNSEDFSLPSNLKKTFVCAVCGYRSSLMVDLKNHFKAHKNDQNHRCNVCYKIFTTQQKLTTHMKIHKRSTSKLAGEEPEANKPQQVKQSKEKLLYKCQFCEEEFSTKKAYKAHEEVHPDMFSLKCDECDQQFTKEKQLRDHKDTTHRDPHCRFCGKEILKAKTLKNHELRHIREKDHFECDVCKRVFKTKTGLRHHVAVHTGEYKYCCDYCGRGFMSRMMMEEHRSMHTKEERYICDVCGRKFSFQSTYWIHRKWHDNPYPYKCNFCSRLFRHSSLLAVHKRKHTGERPYKCPHCPLTFPVGGTLKRHLILHTGVYPFNCDSCNRGFTTRHKYATHLAKVHSEFELLNNKPQMEDFKMVIREEGKQPPAFQELTMWDEGEHDTLNFKLEGIGGDDDMSKDTSMEGISCTIVSDDLLVENMVPTRVVEIVLDEASQAVATVTLADHTTNMLPEFWYQECQQ</sequence>
<evidence type="ECO:0000259" key="13">
    <source>
        <dbReference type="PROSITE" id="PS50157"/>
    </source>
</evidence>
<evidence type="ECO:0000256" key="3">
    <source>
        <dbReference type="ARBA" id="ARBA00006991"/>
    </source>
</evidence>
<reference evidence="14" key="1">
    <citation type="submission" date="2020-11" db="EMBL/GenBank/DDBJ databases">
        <authorList>
            <person name="Tran Van P."/>
        </authorList>
    </citation>
    <scope>NUCLEOTIDE SEQUENCE</scope>
</reference>
<dbReference type="EMBL" id="OE840177">
    <property type="protein sequence ID" value="CAD7589739.1"/>
    <property type="molecule type" value="Genomic_DNA"/>
</dbReference>
<keyword evidence="7" id="KW-0862">Zinc</keyword>
<dbReference type="SMART" id="SM00355">
    <property type="entry name" value="ZnF_C2H2"/>
    <property type="match status" value="18"/>
</dbReference>
<feature type="domain" description="C2H2-type" evidence="13">
    <location>
        <begin position="1099"/>
        <end position="1126"/>
    </location>
</feature>
<keyword evidence="6 11" id="KW-0863">Zinc-finger</keyword>
<dbReference type="Pfam" id="PF13894">
    <property type="entry name" value="zf-C2H2_4"/>
    <property type="match status" value="1"/>
</dbReference>
<comment type="subcellular location">
    <subcellularLocation>
        <location evidence="2">Nucleus</location>
    </subcellularLocation>
</comment>
<dbReference type="PROSITE" id="PS50157">
    <property type="entry name" value="ZINC_FINGER_C2H2_2"/>
    <property type="match status" value="16"/>
</dbReference>
<feature type="region of interest" description="Disordered" evidence="12">
    <location>
        <begin position="819"/>
        <end position="848"/>
    </location>
</feature>
<evidence type="ECO:0000313" key="14">
    <source>
        <dbReference type="EMBL" id="CAD7589739.1"/>
    </source>
</evidence>
<feature type="domain" description="C2H2-type" evidence="13">
    <location>
        <begin position="1155"/>
        <end position="1182"/>
    </location>
</feature>
<dbReference type="Pfam" id="PF13912">
    <property type="entry name" value="zf-C2H2_6"/>
    <property type="match status" value="3"/>
</dbReference>
<feature type="compositionally biased region" description="Basic and acidic residues" evidence="12">
    <location>
        <begin position="832"/>
        <end position="841"/>
    </location>
</feature>
<evidence type="ECO:0000256" key="8">
    <source>
        <dbReference type="ARBA" id="ARBA00023015"/>
    </source>
</evidence>
<comment type="similarity">
    <text evidence="3">Belongs to the krueppel C2H2-type zinc-finger protein family.</text>
</comment>
<evidence type="ECO:0000256" key="10">
    <source>
        <dbReference type="ARBA" id="ARBA00023242"/>
    </source>
</evidence>
<evidence type="ECO:0000256" key="6">
    <source>
        <dbReference type="ARBA" id="ARBA00022771"/>
    </source>
</evidence>
<evidence type="ECO:0000256" key="1">
    <source>
        <dbReference type="ARBA" id="ARBA00003767"/>
    </source>
</evidence>
<evidence type="ECO:0000256" key="4">
    <source>
        <dbReference type="ARBA" id="ARBA00022723"/>
    </source>
</evidence>
<dbReference type="FunFam" id="3.30.160.60:FF:000060">
    <property type="entry name" value="zinc finger protein 436"/>
    <property type="match status" value="1"/>
</dbReference>
<keyword evidence="9" id="KW-0804">Transcription</keyword>
<keyword evidence="4" id="KW-0479">Metal-binding</keyword>
<evidence type="ECO:0000256" key="11">
    <source>
        <dbReference type="PROSITE-ProRule" id="PRU00042"/>
    </source>
</evidence>
<feature type="domain" description="C2H2-type" evidence="13">
    <location>
        <begin position="1016"/>
        <end position="1038"/>
    </location>
</feature>
<gene>
    <name evidence="14" type="ORF">TGEB3V08_LOCUS3658</name>
</gene>
<feature type="domain" description="C2H2-type" evidence="13">
    <location>
        <begin position="458"/>
        <end position="485"/>
    </location>
</feature>
<dbReference type="SUPFAM" id="SSF57667">
    <property type="entry name" value="beta-beta-alpha zinc fingers"/>
    <property type="match status" value="7"/>
</dbReference>
<comment type="function">
    <text evidence="1">May be involved in transcriptional regulation.</text>
</comment>
<feature type="domain" description="C2H2-type" evidence="13">
    <location>
        <begin position="937"/>
        <end position="964"/>
    </location>
</feature>
<organism evidence="14">
    <name type="scientific">Timema genevievae</name>
    <name type="common">Walking stick</name>
    <dbReference type="NCBI Taxonomy" id="629358"/>
    <lineage>
        <taxon>Eukaryota</taxon>
        <taxon>Metazoa</taxon>
        <taxon>Ecdysozoa</taxon>
        <taxon>Arthropoda</taxon>
        <taxon>Hexapoda</taxon>
        <taxon>Insecta</taxon>
        <taxon>Pterygota</taxon>
        <taxon>Neoptera</taxon>
        <taxon>Polyneoptera</taxon>
        <taxon>Phasmatodea</taxon>
        <taxon>Timematodea</taxon>
        <taxon>Timematoidea</taxon>
        <taxon>Timematidae</taxon>
        <taxon>Timema</taxon>
    </lineage>
</organism>
<feature type="domain" description="C2H2-type" evidence="13">
    <location>
        <begin position="592"/>
        <end position="614"/>
    </location>
</feature>
<dbReference type="PANTHER" id="PTHR24379">
    <property type="entry name" value="KRAB AND ZINC FINGER DOMAIN-CONTAINING"/>
    <property type="match status" value="1"/>
</dbReference>
<evidence type="ECO:0000256" key="5">
    <source>
        <dbReference type="ARBA" id="ARBA00022737"/>
    </source>
</evidence>
<dbReference type="PANTHER" id="PTHR24379:SF121">
    <property type="entry name" value="C2H2-TYPE DOMAIN-CONTAINING PROTEIN"/>
    <property type="match status" value="1"/>
</dbReference>
<dbReference type="FunFam" id="3.30.160.60:FF:000446">
    <property type="entry name" value="Zinc finger protein"/>
    <property type="match status" value="1"/>
</dbReference>
<evidence type="ECO:0000256" key="7">
    <source>
        <dbReference type="ARBA" id="ARBA00022833"/>
    </source>
</evidence>
<dbReference type="GO" id="GO:0005634">
    <property type="term" value="C:nucleus"/>
    <property type="evidence" value="ECO:0007669"/>
    <property type="project" value="UniProtKB-SubCell"/>
</dbReference>
<feature type="domain" description="C2H2-type" evidence="13">
    <location>
        <begin position="965"/>
        <end position="992"/>
    </location>
</feature>
<dbReference type="InterPro" id="IPR012340">
    <property type="entry name" value="NA-bd_OB-fold"/>
</dbReference>
<feature type="domain" description="C2H2-type" evidence="13">
    <location>
        <begin position="1070"/>
        <end position="1097"/>
    </location>
</feature>
<dbReference type="InterPro" id="IPR036236">
    <property type="entry name" value="Znf_C2H2_sf"/>
</dbReference>
<feature type="domain" description="C2H2-type" evidence="13">
    <location>
        <begin position="1239"/>
        <end position="1263"/>
    </location>
</feature>
<keyword evidence="10" id="KW-0539">Nucleus</keyword>
<feature type="domain" description="C2H2-type" evidence="13">
    <location>
        <begin position="671"/>
        <end position="698"/>
    </location>
</feature>
<feature type="region of interest" description="Disordered" evidence="12">
    <location>
        <begin position="395"/>
        <end position="414"/>
    </location>
</feature>
<evidence type="ECO:0000256" key="2">
    <source>
        <dbReference type="ARBA" id="ARBA00004123"/>
    </source>
</evidence>
<feature type="domain" description="C2H2-type" evidence="13">
    <location>
        <begin position="431"/>
        <end position="459"/>
    </location>
</feature>
<feature type="domain" description="C2H2-type" evidence="13">
    <location>
        <begin position="1211"/>
        <end position="1238"/>
    </location>
</feature>